<evidence type="ECO:0000256" key="1">
    <source>
        <dbReference type="ARBA" id="ARBA00010211"/>
    </source>
</evidence>
<dbReference type="RefSeq" id="WP_289999427.1">
    <property type="nucleotide sequence ID" value="NZ_JAUEPH010000003.1"/>
</dbReference>
<proteinExistence type="inferred from homology"/>
<organism evidence="4 5">
    <name type="scientific">Algoriphagus sediminis</name>
    <dbReference type="NCBI Taxonomy" id="3057113"/>
    <lineage>
        <taxon>Bacteria</taxon>
        <taxon>Pseudomonadati</taxon>
        <taxon>Bacteroidota</taxon>
        <taxon>Cytophagia</taxon>
        <taxon>Cytophagales</taxon>
        <taxon>Cyclobacteriaceae</taxon>
        <taxon>Algoriphagus</taxon>
    </lineage>
</organism>
<accession>A0ABT7YBG2</accession>
<dbReference type="Proteomes" id="UP001171916">
    <property type="component" value="Unassembled WGS sequence"/>
</dbReference>
<evidence type="ECO:0000256" key="2">
    <source>
        <dbReference type="ARBA" id="ARBA00022723"/>
    </source>
</evidence>
<keyword evidence="4" id="KW-0378">Hydrolase</keyword>
<protein>
    <submittedName>
        <fullName evidence="4">Fumarylacetoacetate hydrolase family protein</fullName>
    </submittedName>
</protein>
<sequence length="280" mass="31128">MKLYKLSSSTLIEIESTFYLGPEFDWDDLLSKEDLSAFLASEHKKWEGISTESATQKIESEARAPMGNQEIWAAGVTYYRSRTARMEESEDAGGADFYDKVYNAERPELFFKATASRVAHPGKAVTIRRDSSWDVPEPELTLLVSPKGIIQGYTIGNDMSSRSIEGENPLYLPQAKVYHGSASIGPCILLGNHILDEAKIKLEIHRNDSLTFSGETDLSQLKRKPQELADWLYRGNTFPIGCFLMTGTGIVPDNLTLEVGDQIAISIEGIGTLKNKVEKI</sequence>
<evidence type="ECO:0000313" key="5">
    <source>
        <dbReference type="Proteomes" id="UP001171916"/>
    </source>
</evidence>
<dbReference type="PANTHER" id="PTHR42796">
    <property type="entry name" value="FUMARYLACETOACETATE HYDROLASE DOMAIN-CONTAINING PROTEIN 2A-RELATED"/>
    <property type="match status" value="1"/>
</dbReference>
<evidence type="ECO:0000313" key="4">
    <source>
        <dbReference type="EMBL" id="MDN3203870.1"/>
    </source>
</evidence>
<name>A0ABT7YBG2_9BACT</name>
<comment type="similarity">
    <text evidence="1">Belongs to the FAH family.</text>
</comment>
<dbReference type="InterPro" id="IPR036663">
    <property type="entry name" value="Fumarylacetoacetase_C_sf"/>
</dbReference>
<dbReference type="Pfam" id="PF01557">
    <property type="entry name" value="FAA_hydrolase"/>
    <property type="match status" value="1"/>
</dbReference>
<keyword evidence="5" id="KW-1185">Reference proteome</keyword>
<keyword evidence="2" id="KW-0479">Metal-binding</keyword>
<dbReference type="InterPro" id="IPR011234">
    <property type="entry name" value="Fumarylacetoacetase-like_C"/>
</dbReference>
<dbReference type="GO" id="GO:0016787">
    <property type="term" value="F:hydrolase activity"/>
    <property type="evidence" value="ECO:0007669"/>
    <property type="project" value="UniProtKB-KW"/>
</dbReference>
<comment type="caution">
    <text evidence="4">The sequence shown here is derived from an EMBL/GenBank/DDBJ whole genome shotgun (WGS) entry which is preliminary data.</text>
</comment>
<dbReference type="InterPro" id="IPR051121">
    <property type="entry name" value="FAH"/>
</dbReference>
<dbReference type="Gene3D" id="3.90.850.10">
    <property type="entry name" value="Fumarylacetoacetase-like, C-terminal domain"/>
    <property type="match status" value="1"/>
</dbReference>
<evidence type="ECO:0000259" key="3">
    <source>
        <dbReference type="Pfam" id="PF01557"/>
    </source>
</evidence>
<dbReference type="EMBL" id="JAUEPH010000003">
    <property type="protein sequence ID" value="MDN3203870.1"/>
    <property type="molecule type" value="Genomic_DNA"/>
</dbReference>
<dbReference type="PANTHER" id="PTHR42796:SF7">
    <property type="entry name" value="2-DEHYDRO-3-DEOXY-D-ARABINONATE DEHYDRATASE"/>
    <property type="match status" value="1"/>
</dbReference>
<reference evidence="4" key="1">
    <citation type="submission" date="2023-06" db="EMBL/GenBank/DDBJ databases">
        <title>Robiginitalea aurantiacus sp. nov. and Algoriphagus sediminis sp. nov., isolated from coastal sediment.</title>
        <authorList>
            <person name="Zhou Z.Y."/>
            <person name="An J."/>
            <person name="Jia Y.W."/>
            <person name="Du Z.J."/>
        </authorList>
    </citation>
    <scope>NUCLEOTIDE SEQUENCE</scope>
    <source>
        <strain evidence="4">C2-7</strain>
    </source>
</reference>
<dbReference type="SUPFAM" id="SSF56529">
    <property type="entry name" value="FAH"/>
    <property type="match status" value="1"/>
</dbReference>
<gene>
    <name evidence="4" type="ORF">QVH07_06900</name>
</gene>
<feature type="domain" description="Fumarylacetoacetase-like C-terminal" evidence="3">
    <location>
        <begin position="105"/>
        <end position="277"/>
    </location>
</feature>